<dbReference type="InterPro" id="IPR050397">
    <property type="entry name" value="Env_Response_Regulators"/>
</dbReference>
<dbReference type="SUPFAM" id="SSF51206">
    <property type="entry name" value="cAMP-binding domain-like"/>
    <property type="match status" value="1"/>
</dbReference>
<dbReference type="PANTHER" id="PTHR24567">
    <property type="entry name" value="CRP FAMILY TRANSCRIPTIONAL REGULATORY PROTEIN"/>
    <property type="match status" value="1"/>
</dbReference>
<dbReference type="InterPro" id="IPR018490">
    <property type="entry name" value="cNMP-bd_dom_sf"/>
</dbReference>
<dbReference type="RefSeq" id="WP_146508264.1">
    <property type="nucleotide sequence ID" value="NZ_SIHI01000001.1"/>
</dbReference>
<accession>A0A5C5X5S0</accession>
<gene>
    <name evidence="2" type="ORF">KOR42_14790</name>
</gene>
<reference evidence="2 3" key="1">
    <citation type="submission" date="2019-02" db="EMBL/GenBank/DDBJ databases">
        <title>Deep-cultivation of Planctomycetes and their phenomic and genomic characterization uncovers novel biology.</title>
        <authorList>
            <person name="Wiegand S."/>
            <person name="Jogler M."/>
            <person name="Boedeker C."/>
            <person name="Pinto D."/>
            <person name="Vollmers J."/>
            <person name="Rivas-Marin E."/>
            <person name="Kohn T."/>
            <person name="Peeters S.H."/>
            <person name="Heuer A."/>
            <person name="Rast P."/>
            <person name="Oberbeckmann S."/>
            <person name="Bunk B."/>
            <person name="Jeske O."/>
            <person name="Meyerdierks A."/>
            <person name="Storesund J.E."/>
            <person name="Kallscheuer N."/>
            <person name="Luecker S."/>
            <person name="Lage O.M."/>
            <person name="Pohl T."/>
            <person name="Merkel B.J."/>
            <person name="Hornburger P."/>
            <person name="Mueller R.-W."/>
            <person name="Bruemmer F."/>
            <person name="Labrenz M."/>
            <person name="Spormann A.M."/>
            <person name="Op Den Camp H."/>
            <person name="Overmann J."/>
            <person name="Amann R."/>
            <person name="Jetten M.S.M."/>
            <person name="Mascher T."/>
            <person name="Medema M.H."/>
            <person name="Devos D.P."/>
            <person name="Kaster A.-K."/>
            <person name="Ovreas L."/>
            <person name="Rohde M."/>
            <person name="Galperin M.Y."/>
            <person name="Jogler C."/>
        </authorList>
    </citation>
    <scope>NUCLEOTIDE SEQUENCE [LARGE SCALE GENOMIC DNA]</scope>
    <source>
        <strain evidence="2 3">KOR42</strain>
    </source>
</reference>
<dbReference type="GO" id="GO:0005829">
    <property type="term" value="C:cytosol"/>
    <property type="evidence" value="ECO:0007669"/>
    <property type="project" value="TreeGrafter"/>
</dbReference>
<dbReference type="AlphaFoldDB" id="A0A5C5X5S0"/>
<dbReference type="GO" id="GO:0003700">
    <property type="term" value="F:DNA-binding transcription factor activity"/>
    <property type="evidence" value="ECO:0007669"/>
    <property type="project" value="TreeGrafter"/>
</dbReference>
<dbReference type="InterPro" id="IPR000595">
    <property type="entry name" value="cNMP-bd_dom"/>
</dbReference>
<organism evidence="2 3">
    <name type="scientific">Thalassoglobus neptunius</name>
    <dbReference type="NCBI Taxonomy" id="1938619"/>
    <lineage>
        <taxon>Bacteria</taxon>
        <taxon>Pseudomonadati</taxon>
        <taxon>Planctomycetota</taxon>
        <taxon>Planctomycetia</taxon>
        <taxon>Planctomycetales</taxon>
        <taxon>Planctomycetaceae</taxon>
        <taxon>Thalassoglobus</taxon>
    </lineage>
</organism>
<dbReference type="SMART" id="SM00100">
    <property type="entry name" value="cNMP"/>
    <property type="match status" value="1"/>
</dbReference>
<keyword evidence="3" id="KW-1185">Reference proteome</keyword>
<evidence type="ECO:0000313" key="2">
    <source>
        <dbReference type="EMBL" id="TWT58108.1"/>
    </source>
</evidence>
<dbReference type="Gene3D" id="2.60.120.10">
    <property type="entry name" value="Jelly Rolls"/>
    <property type="match status" value="1"/>
</dbReference>
<dbReference type="Pfam" id="PF00027">
    <property type="entry name" value="cNMP_binding"/>
    <property type="match status" value="1"/>
</dbReference>
<dbReference type="Proteomes" id="UP000317243">
    <property type="component" value="Unassembled WGS sequence"/>
</dbReference>
<dbReference type="GO" id="GO:0003677">
    <property type="term" value="F:DNA binding"/>
    <property type="evidence" value="ECO:0007669"/>
    <property type="project" value="UniProtKB-KW"/>
</dbReference>
<proteinExistence type="predicted"/>
<dbReference type="InterPro" id="IPR014710">
    <property type="entry name" value="RmlC-like_jellyroll"/>
</dbReference>
<dbReference type="CDD" id="cd00038">
    <property type="entry name" value="CAP_ED"/>
    <property type="match status" value="1"/>
</dbReference>
<evidence type="ECO:0000259" key="1">
    <source>
        <dbReference type="PROSITE" id="PS50042"/>
    </source>
</evidence>
<feature type="domain" description="Cyclic nucleotide-binding" evidence="1">
    <location>
        <begin position="18"/>
        <end position="115"/>
    </location>
</feature>
<dbReference type="PANTHER" id="PTHR24567:SF68">
    <property type="entry name" value="DNA-BINDING TRANSCRIPTIONAL DUAL REGULATOR CRP"/>
    <property type="match status" value="1"/>
</dbReference>
<sequence>MSVQSIRDFRSALEKSQILEGLTSDELKALGEVVRYEEFGEGAEILTEGKVYQGLWVLLKGKCEVVKCNDSCSVLATFEPGSVFGEMSFFETAPHSATVKCCEPSIALCLTKEQYDFARKGLPQVTEKIAINLVRILSSRLRKMDEWTCELVNTDANQNRHQEWHEFRSRLYSDIYDA</sequence>
<name>A0A5C5X5S0_9PLAN</name>
<evidence type="ECO:0000313" key="3">
    <source>
        <dbReference type="Proteomes" id="UP000317243"/>
    </source>
</evidence>
<comment type="caution">
    <text evidence="2">The sequence shown here is derived from an EMBL/GenBank/DDBJ whole genome shotgun (WGS) entry which is preliminary data.</text>
</comment>
<protein>
    <submittedName>
        <fullName evidence="2">DNA-binding transcriptional dual regulator Crp</fullName>
    </submittedName>
</protein>
<keyword evidence="2" id="KW-0238">DNA-binding</keyword>
<dbReference type="PROSITE" id="PS50042">
    <property type="entry name" value="CNMP_BINDING_3"/>
    <property type="match status" value="1"/>
</dbReference>
<dbReference type="OrthoDB" id="282820at2"/>
<dbReference type="EMBL" id="SIHI01000001">
    <property type="protein sequence ID" value="TWT58108.1"/>
    <property type="molecule type" value="Genomic_DNA"/>
</dbReference>